<proteinExistence type="predicted"/>
<keyword evidence="1" id="KW-0472">Membrane</keyword>
<keyword evidence="3" id="KW-1185">Reference proteome</keyword>
<comment type="caution">
    <text evidence="2">The sequence shown here is derived from an EMBL/GenBank/DDBJ whole genome shotgun (WGS) entry which is preliminary data.</text>
</comment>
<dbReference type="Proteomes" id="UP001629249">
    <property type="component" value="Unassembled WGS sequence"/>
</dbReference>
<evidence type="ECO:0000313" key="3">
    <source>
        <dbReference type="Proteomes" id="UP001629249"/>
    </source>
</evidence>
<dbReference type="EMBL" id="JAQQFN010000007">
    <property type="protein sequence ID" value="MFL9883663.1"/>
    <property type="molecule type" value="Genomic_DNA"/>
</dbReference>
<gene>
    <name evidence="2" type="ORF">PQR66_11540</name>
</gene>
<evidence type="ECO:0000256" key="1">
    <source>
        <dbReference type="SAM" id="Phobius"/>
    </source>
</evidence>
<sequence>MNNVKKVTGVLKQLGNSTLNGAVTGYSIIEIGSTILQKVGISRALDNFLQSALQSNGETTLYVQRDHAIVGLRTSDGKCYFTKPVGTDVLISIVVGVISVICLLFGLLGFDPSNHALFILLIPGIFSGRKAISLWQMATEHKRLAAELAATGGIAIDA</sequence>
<feature type="transmembrane region" description="Helical" evidence="1">
    <location>
        <begin position="116"/>
        <end position="135"/>
    </location>
</feature>
<protein>
    <submittedName>
        <fullName evidence="2">Uncharacterized protein</fullName>
    </submittedName>
</protein>
<keyword evidence="1" id="KW-1133">Transmembrane helix</keyword>
<evidence type="ECO:0000313" key="2">
    <source>
        <dbReference type="EMBL" id="MFL9883663.1"/>
    </source>
</evidence>
<name>A0ABW8ZMX6_9BURK</name>
<keyword evidence="1" id="KW-0812">Transmembrane</keyword>
<dbReference type="RefSeq" id="WP_408332294.1">
    <property type="nucleotide sequence ID" value="NZ_JAQQFH010000028.1"/>
</dbReference>
<organism evidence="2 3">
    <name type="scientific">Paraburkholderia agricolaris</name>
    <dbReference type="NCBI Taxonomy" id="2152888"/>
    <lineage>
        <taxon>Bacteria</taxon>
        <taxon>Pseudomonadati</taxon>
        <taxon>Pseudomonadota</taxon>
        <taxon>Betaproteobacteria</taxon>
        <taxon>Burkholderiales</taxon>
        <taxon>Burkholderiaceae</taxon>
        <taxon>Paraburkholderia</taxon>
    </lineage>
</organism>
<reference evidence="2 3" key="1">
    <citation type="journal article" date="2024" name="Chem. Sci.">
        <title>Discovery of megapolipeptins by genome mining of a Burkholderiales bacteria collection.</title>
        <authorList>
            <person name="Paulo B.S."/>
            <person name="Recchia M.J.J."/>
            <person name="Lee S."/>
            <person name="Fergusson C.H."/>
            <person name="Romanowski S.B."/>
            <person name="Hernandez A."/>
            <person name="Krull N."/>
            <person name="Liu D.Y."/>
            <person name="Cavanagh H."/>
            <person name="Bos A."/>
            <person name="Gray C.A."/>
            <person name="Murphy B.T."/>
            <person name="Linington R.G."/>
            <person name="Eustaquio A.S."/>
        </authorList>
    </citation>
    <scope>NUCLEOTIDE SEQUENCE [LARGE SCALE GENOMIC DNA]</scope>
    <source>
        <strain evidence="2 3">RL16-012-BIC-B</strain>
    </source>
</reference>
<accession>A0ABW8ZMX6</accession>
<feature type="transmembrane region" description="Helical" evidence="1">
    <location>
        <begin position="89"/>
        <end position="110"/>
    </location>
</feature>